<name>A0AAV7PE85_PLEWA</name>
<keyword evidence="3" id="KW-1185">Reference proteome</keyword>
<protein>
    <submittedName>
        <fullName evidence="2">Uncharacterized protein</fullName>
    </submittedName>
</protein>
<evidence type="ECO:0000313" key="3">
    <source>
        <dbReference type="Proteomes" id="UP001066276"/>
    </source>
</evidence>
<dbReference type="Proteomes" id="UP001066276">
    <property type="component" value="Chromosome 7"/>
</dbReference>
<evidence type="ECO:0000256" key="1">
    <source>
        <dbReference type="SAM" id="MobiDB-lite"/>
    </source>
</evidence>
<sequence length="73" mass="8034">MRSVLSAPEAQVDEEWSDRAPGRAPGVRGEKIAKLFFDDDPVFLTLTDLTINEVVKGLGYCEENKAANHTEAN</sequence>
<accession>A0AAV7PE85</accession>
<dbReference type="EMBL" id="JANPWB010000011">
    <property type="protein sequence ID" value="KAJ1124048.1"/>
    <property type="molecule type" value="Genomic_DNA"/>
</dbReference>
<dbReference type="AlphaFoldDB" id="A0AAV7PE85"/>
<gene>
    <name evidence="2" type="ORF">NDU88_002512</name>
</gene>
<organism evidence="2 3">
    <name type="scientific">Pleurodeles waltl</name>
    <name type="common">Iberian ribbed newt</name>
    <dbReference type="NCBI Taxonomy" id="8319"/>
    <lineage>
        <taxon>Eukaryota</taxon>
        <taxon>Metazoa</taxon>
        <taxon>Chordata</taxon>
        <taxon>Craniata</taxon>
        <taxon>Vertebrata</taxon>
        <taxon>Euteleostomi</taxon>
        <taxon>Amphibia</taxon>
        <taxon>Batrachia</taxon>
        <taxon>Caudata</taxon>
        <taxon>Salamandroidea</taxon>
        <taxon>Salamandridae</taxon>
        <taxon>Pleurodelinae</taxon>
        <taxon>Pleurodeles</taxon>
    </lineage>
</organism>
<evidence type="ECO:0000313" key="2">
    <source>
        <dbReference type="EMBL" id="KAJ1124048.1"/>
    </source>
</evidence>
<feature type="region of interest" description="Disordered" evidence="1">
    <location>
        <begin position="1"/>
        <end position="25"/>
    </location>
</feature>
<proteinExistence type="predicted"/>
<reference evidence="2" key="1">
    <citation type="journal article" date="2022" name="bioRxiv">
        <title>Sequencing and chromosome-scale assembly of the giantPleurodeles waltlgenome.</title>
        <authorList>
            <person name="Brown T."/>
            <person name="Elewa A."/>
            <person name="Iarovenko S."/>
            <person name="Subramanian E."/>
            <person name="Araus A.J."/>
            <person name="Petzold A."/>
            <person name="Susuki M."/>
            <person name="Suzuki K.-i.T."/>
            <person name="Hayashi T."/>
            <person name="Toyoda A."/>
            <person name="Oliveira C."/>
            <person name="Osipova E."/>
            <person name="Leigh N.D."/>
            <person name="Simon A."/>
            <person name="Yun M.H."/>
        </authorList>
    </citation>
    <scope>NUCLEOTIDE SEQUENCE</scope>
    <source>
        <strain evidence="2">20211129_DDA</strain>
        <tissue evidence="2">Liver</tissue>
    </source>
</reference>
<comment type="caution">
    <text evidence="2">The sequence shown here is derived from an EMBL/GenBank/DDBJ whole genome shotgun (WGS) entry which is preliminary data.</text>
</comment>